<evidence type="ECO:0000256" key="4">
    <source>
        <dbReference type="ARBA" id="ARBA00022989"/>
    </source>
</evidence>
<dbReference type="PROSITE" id="PS00018">
    <property type="entry name" value="EF_HAND_1"/>
    <property type="match status" value="1"/>
</dbReference>
<evidence type="ECO:0000256" key="8">
    <source>
        <dbReference type="SAM" id="Phobius"/>
    </source>
</evidence>
<dbReference type="Gene3D" id="1.10.287.70">
    <property type="match status" value="2"/>
</dbReference>
<feature type="transmembrane region" description="Helical" evidence="8">
    <location>
        <begin position="356"/>
        <end position="379"/>
    </location>
</feature>
<dbReference type="AlphaFoldDB" id="A0A485LBI8"/>
<evidence type="ECO:0000256" key="1">
    <source>
        <dbReference type="ARBA" id="ARBA00004141"/>
    </source>
</evidence>
<feature type="coiled-coil region" evidence="6">
    <location>
        <begin position="813"/>
        <end position="847"/>
    </location>
</feature>
<evidence type="ECO:0000313" key="11">
    <source>
        <dbReference type="EMBL" id="KAF0711095.1"/>
    </source>
</evidence>
<dbReference type="EMBL" id="VJMH01006383">
    <property type="protein sequence ID" value="KAF0690299.1"/>
    <property type="molecule type" value="Genomic_DNA"/>
</dbReference>
<dbReference type="PANTHER" id="PTHR46726">
    <property type="entry name" value="TWO PORE CHANNEL 3"/>
    <property type="match status" value="1"/>
</dbReference>
<dbReference type="Proteomes" id="UP000332933">
    <property type="component" value="Unassembled WGS sequence"/>
</dbReference>
<evidence type="ECO:0000313" key="10">
    <source>
        <dbReference type="EMBL" id="KAF0690299.1"/>
    </source>
</evidence>
<evidence type="ECO:0000313" key="14">
    <source>
        <dbReference type="Proteomes" id="UP000332933"/>
    </source>
</evidence>
<evidence type="ECO:0000256" key="7">
    <source>
        <dbReference type="SAM" id="MobiDB-lite"/>
    </source>
</evidence>
<keyword evidence="14" id="KW-1185">Reference proteome</keyword>
<feature type="compositionally biased region" description="Low complexity" evidence="7">
    <location>
        <begin position="869"/>
        <end position="887"/>
    </location>
</feature>
<feature type="compositionally biased region" description="Polar residues" evidence="7">
    <location>
        <begin position="852"/>
        <end position="866"/>
    </location>
</feature>
<feature type="domain" description="Ion transport" evidence="9">
    <location>
        <begin position="511"/>
        <end position="755"/>
    </location>
</feature>
<dbReference type="InterPro" id="IPR018247">
    <property type="entry name" value="EF_Hand_1_Ca_BS"/>
</dbReference>
<feature type="compositionally biased region" description="Low complexity" evidence="7">
    <location>
        <begin position="23"/>
        <end position="42"/>
    </location>
</feature>
<organism evidence="13 14">
    <name type="scientific">Aphanomyces stellatus</name>
    <dbReference type="NCBI Taxonomy" id="120398"/>
    <lineage>
        <taxon>Eukaryota</taxon>
        <taxon>Sar</taxon>
        <taxon>Stramenopiles</taxon>
        <taxon>Oomycota</taxon>
        <taxon>Saprolegniomycetes</taxon>
        <taxon>Saprolegniales</taxon>
        <taxon>Verrucalvaceae</taxon>
        <taxon>Aphanomyces</taxon>
    </lineage>
</organism>
<feature type="region of interest" description="Disordered" evidence="7">
    <location>
        <begin position="1"/>
        <end position="42"/>
    </location>
</feature>
<feature type="transmembrane region" description="Helical" evidence="8">
    <location>
        <begin position="189"/>
        <end position="211"/>
    </location>
</feature>
<dbReference type="SUPFAM" id="SSF81324">
    <property type="entry name" value="Voltage-gated potassium channels"/>
    <property type="match status" value="2"/>
</dbReference>
<feature type="transmembrane region" description="Helical" evidence="8">
    <location>
        <begin position="165"/>
        <end position="183"/>
    </location>
</feature>
<keyword evidence="4 8" id="KW-1133">Transmembrane helix</keyword>
<feature type="transmembrane region" description="Helical" evidence="8">
    <location>
        <begin position="545"/>
        <end position="566"/>
    </location>
</feature>
<dbReference type="EMBL" id="VJMH01001759">
    <property type="protein sequence ID" value="KAF0711095.1"/>
    <property type="molecule type" value="Genomic_DNA"/>
</dbReference>
<gene>
    <name evidence="13" type="primary">Aste57867_18325</name>
    <name evidence="12" type="synonym">Aste57867_5394</name>
    <name evidence="11" type="ORF">As57867_005381</name>
    <name evidence="10" type="ORF">As57867_018263</name>
    <name evidence="13" type="ORF">ASTE57867_18325</name>
    <name evidence="12" type="ORF">ASTE57867_5394</name>
</gene>
<dbReference type="GO" id="GO:0016020">
    <property type="term" value="C:membrane"/>
    <property type="evidence" value="ECO:0007669"/>
    <property type="project" value="UniProtKB-SubCell"/>
</dbReference>
<evidence type="ECO:0000313" key="12">
    <source>
        <dbReference type="EMBL" id="VFT82452.1"/>
    </source>
</evidence>
<dbReference type="EMBL" id="CAADRA010001760">
    <property type="protein sequence ID" value="VFT82452.1"/>
    <property type="molecule type" value="Genomic_DNA"/>
</dbReference>
<comment type="subcellular location">
    <subcellularLocation>
        <location evidence="1">Membrane</location>
        <topology evidence="1">Multi-pass membrane protein</topology>
    </subcellularLocation>
</comment>
<dbReference type="InterPro" id="IPR005821">
    <property type="entry name" value="Ion_trans_dom"/>
</dbReference>
<dbReference type="InterPro" id="IPR027359">
    <property type="entry name" value="Volt_channel_dom_sf"/>
</dbReference>
<evidence type="ECO:0000259" key="9">
    <source>
        <dbReference type="Pfam" id="PF00520"/>
    </source>
</evidence>
<keyword evidence="6" id="KW-0175">Coiled coil</keyword>
<evidence type="ECO:0000256" key="6">
    <source>
        <dbReference type="SAM" id="Coils"/>
    </source>
</evidence>
<feature type="transmembrane region" description="Helical" evidence="8">
    <location>
        <begin position="724"/>
        <end position="747"/>
    </location>
</feature>
<dbReference type="PANTHER" id="PTHR46726:SF1">
    <property type="entry name" value="TWO-PORE CALCIUM CHANNEL 3"/>
    <property type="match status" value="1"/>
</dbReference>
<evidence type="ECO:0000313" key="13">
    <source>
        <dbReference type="EMBL" id="VFT95061.1"/>
    </source>
</evidence>
<evidence type="ECO:0000256" key="3">
    <source>
        <dbReference type="ARBA" id="ARBA00022837"/>
    </source>
</evidence>
<keyword evidence="3" id="KW-0106">Calcium</keyword>
<proteinExistence type="predicted"/>
<reference evidence="10" key="2">
    <citation type="submission" date="2019-06" db="EMBL/GenBank/DDBJ databases">
        <title>Genomics analysis of Aphanomyces spp. identifies a new class of oomycete effector associated with host adaptation.</title>
        <authorList>
            <person name="Gaulin E."/>
        </authorList>
    </citation>
    <scope>NUCLEOTIDE SEQUENCE</scope>
    <source>
        <strain evidence="10">CBS 578.67</strain>
    </source>
</reference>
<keyword evidence="5 8" id="KW-0472">Membrane</keyword>
<protein>
    <submittedName>
        <fullName evidence="13">Aste57867_18325 protein</fullName>
    </submittedName>
    <submittedName>
        <fullName evidence="12">Aste57867_5394 protein</fullName>
    </submittedName>
</protein>
<feature type="transmembrane region" description="Helical" evidence="8">
    <location>
        <begin position="287"/>
        <end position="310"/>
    </location>
</feature>
<accession>A0A485LBI8</accession>
<evidence type="ECO:0000256" key="2">
    <source>
        <dbReference type="ARBA" id="ARBA00022692"/>
    </source>
</evidence>
<feature type="region of interest" description="Disordered" evidence="7">
    <location>
        <begin position="852"/>
        <end position="887"/>
    </location>
</feature>
<feature type="domain" description="Ion transport" evidence="9">
    <location>
        <begin position="165"/>
        <end position="387"/>
    </location>
</feature>
<reference evidence="13 14" key="1">
    <citation type="submission" date="2019-03" db="EMBL/GenBank/DDBJ databases">
        <authorList>
            <person name="Gaulin E."/>
            <person name="Dumas B."/>
        </authorList>
    </citation>
    <scope>NUCLEOTIDE SEQUENCE [LARGE SCALE GENOMIC DNA]</scope>
    <source>
        <strain evidence="13">CBS 568.67</strain>
    </source>
</reference>
<dbReference type="Pfam" id="PF00520">
    <property type="entry name" value="Ion_trans"/>
    <property type="match status" value="2"/>
</dbReference>
<name>A0A485LBI8_9STRA</name>
<dbReference type="EMBL" id="CAADRA010006404">
    <property type="protein sequence ID" value="VFT95061.1"/>
    <property type="molecule type" value="Genomic_DNA"/>
</dbReference>
<dbReference type="OrthoDB" id="10068803at2759"/>
<evidence type="ECO:0000256" key="5">
    <source>
        <dbReference type="ARBA" id="ARBA00023136"/>
    </source>
</evidence>
<keyword evidence="2 8" id="KW-0812">Transmembrane</keyword>
<dbReference type="GO" id="GO:0005216">
    <property type="term" value="F:monoatomic ion channel activity"/>
    <property type="evidence" value="ECO:0007669"/>
    <property type="project" value="InterPro"/>
</dbReference>
<feature type="transmembrane region" description="Helical" evidence="8">
    <location>
        <begin position="635"/>
        <end position="657"/>
    </location>
</feature>
<feature type="transmembrane region" description="Helical" evidence="8">
    <location>
        <begin position="231"/>
        <end position="254"/>
    </location>
</feature>
<dbReference type="Gene3D" id="1.20.120.350">
    <property type="entry name" value="Voltage-gated potassium channels. Chain C"/>
    <property type="match status" value="1"/>
</dbReference>
<sequence length="887" mass="100588">MDRRGLRGSARVPPVILEDDVSSPRTLQRSASSSSSESTPLLKSNVQIEVSTSLKENQSKWKSLMEIDATDNTAQQMADDMDADIEALKFFDDSEFPRTRADLSRSISLSNVMYSPVNHVDTTVIDVDKYRVAAAFIEDGIHGRKIGYRIDAHALRLVQWFHSSWYRHLFNLIGLGCCLLAFFEDGQGAMPLWWVELFCILVFSADVWVRYDMSSDVTKHKFRKREPWATLRFYLLLVTFLDMALAWGGVGFAVPRYSRTFRPFLVIARRRNVRVVFASCIRALKDVAVILALIFCVVGFFGLTGFLLFADSSTMLGVPYFSTLGDALYNMLLLQSCLPTLPALMQPYYVDNQWTSLYFILFVLFTNFFLIKLTIAVSYRTYKRNTEKMLYKRLQKRKIALSKAFDLLADDPDDPIFPRTLSVDSWLKVCKYLKPNWTAEEAEVVFFSSDVNQTRVVDFTEFIQLASIFVNAKVSKRHRQSTFVQGIKVWQRRVRNVLLAQTTVFGYPVVYMEVFVGFLICLSVVQATQVNNYALTKVLNQRWRLVGVSLLSLFTVEIVLKLFAFGQEEFFNRPFCKLDIATAAVGWIFYTITSLDPEFPIVFYDMALAVRSLRVLKLLNLFPPFHNILWTMNRIMPLIGQLSLVILSVVYAFGILAQANYGPLLASFPSSLKASATPWYAHKEVFQLDTFGNCLVTLFEEAMLAGWNSIMDAAYLITKSPNTLIFFFTFRITMSNILLPIFVGFLVESFSSNQKPAEAEEALNNATTTVLPASTMEKRVNYKMSFQRRTSDVQSAMFDFSHQKAKANHATGLDQYERKVQELNLIVQAKNMELMQLRAQVLALQEAANVSAPNSTNVQPSDTSAGEVTPPLSTVSTPPSSTASTQK</sequence>
<feature type="transmembrane region" description="Helical" evidence="8">
    <location>
        <begin position="497"/>
        <end position="525"/>
    </location>
</feature>
<dbReference type="InterPro" id="IPR011992">
    <property type="entry name" value="EF-hand-dom_pair"/>
</dbReference>
<dbReference type="SUPFAM" id="SSF47473">
    <property type="entry name" value="EF-hand"/>
    <property type="match status" value="1"/>
</dbReference>